<accession>A0AAJ7BKV5</accession>
<evidence type="ECO:0000313" key="6">
    <source>
        <dbReference type="RefSeq" id="XP_024937485.1"/>
    </source>
</evidence>
<reference evidence="3 4" key="1">
    <citation type="submission" date="2025-04" db="UniProtKB">
        <authorList>
            <consortium name="RefSeq"/>
        </authorList>
    </citation>
    <scope>IDENTIFICATION</scope>
</reference>
<dbReference type="GO" id="GO:1902936">
    <property type="term" value="F:phosphatidylinositol bisphosphate binding"/>
    <property type="evidence" value="ECO:0007669"/>
    <property type="project" value="TreeGrafter"/>
</dbReference>
<dbReference type="Gene3D" id="3.40.525.10">
    <property type="entry name" value="CRAL-TRIO lipid binding domain"/>
    <property type="match status" value="1"/>
</dbReference>
<gene>
    <name evidence="3 4 5 6" type="primary">LOC107264433</name>
</gene>
<dbReference type="PRINTS" id="PR00180">
    <property type="entry name" value="CRETINALDHBP"/>
</dbReference>
<proteinExistence type="predicted"/>
<dbReference type="SMART" id="SM00516">
    <property type="entry name" value="SEC14"/>
    <property type="match status" value="1"/>
</dbReference>
<evidence type="ECO:0000313" key="4">
    <source>
        <dbReference type="RefSeq" id="XP_015588153.1"/>
    </source>
</evidence>
<sequence>MSFRELPEDLKSVAKSELNEDETLLGKDVNHILDWLKKQPHINARKDPQWLVGFLRGCKHSLERTKEKIDAYYTIRTHLPELFADRDPKSSRIQEILDLGTYLPLPLTDKPDSPRIVLIRGAIYDPNKYTFLEIFTVNFMIMDLLLLEDDRLDVAGQDTLLDLTGGRVEHVSQFSPTVIKKVVTCFQDAYPIRTKSLHFINTPTTFDLVFAIFKRFMKDKLRQRIKVHSTVDKVYDYIPKQVLPSDYGGDGPSVAKLTSHWKQKVLDNREFFLEDAKFGVTESKRPGKPISGADLFGVEGSFKQLSID</sequence>
<feature type="domain" description="CRAL-TRIO" evidence="1">
    <location>
        <begin position="90"/>
        <end position="255"/>
    </location>
</feature>
<dbReference type="CDD" id="cd00170">
    <property type="entry name" value="SEC14"/>
    <property type="match status" value="1"/>
</dbReference>
<dbReference type="GO" id="GO:0016020">
    <property type="term" value="C:membrane"/>
    <property type="evidence" value="ECO:0007669"/>
    <property type="project" value="TreeGrafter"/>
</dbReference>
<dbReference type="RefSeq" id="XP_015588154.1">
    <property type="nucleotide sequence ID" value="XM_015732668.2"/>
</dbReference>
<dbReference type="Gene3D" id="1.10.8.20">
    <property type="entry name" value="N-terminal domain of phosphatidylinositol transfer protein sec14p"/>
    <property type="match status" value="1"/>
</dbReference>
<evidence type="ECO:0000313" key="2">
    <source>
        <dbReference type="Proteomes" id="UP000694920"/>
    </source>
</evidence>
<dbReference type="Gene3D" id="1.20.5.1200">
    <property type="entry name" value="Alpha-tocopherol transfer"/>
    <property type="match status" value="1"/>
</dbReference>
<dbReference type="PROSITE" id="PS50191">
    <property type="entry name" value="CRAL_TRIO"/>
    <property type="match status" value="1"/>
</dbReference>
<dbReference type="GeneID" id="107264433"/>
<evidence type="ECO:0000313" key="5">
    <source>
        <dbReference type="RefSeq" id="XP_015588154.1"/>
    </source>
</evidence>
<dbReference type="InterPro" id="IPR036273">
    <property type="entry name" value="CRAL/TRIO_N_dom_sf"/>
</dbReference>
<dbReference type="KEGG" id="ccin:107264433"/>
<dbReference type="AlphaFoldDB" id="A0AAJ7BKV5"/>
<evidence type="ECO:0000313" key="3">
    <source>
        <dbReference type="RefSeq" id="XP_015588152.1"/>
    </source>
</evidence>
<dbReference type="SUPFAM" id="SSF46938">
    <property type="entry name" value="CRAL/TRIO N-terminal domain"/>
    <property type="match status" value="1"/>
</dbReference>
<dbReference type="RefSeq" id="XP_015588152.1">
    <property type="nucleotide sequence ID" value="XM_015732666.2"/>
</dbReference>
<dbReference type="Proteomes" id="UP000694920">
    <property type="component" value="Unplaced"/>
</dbReference>
<keyword evidence="2" id="KW-1185">Reference proteome</keyword>
<name>A0AAJ7BKV5_CEPCN</name>
<dbReference type="SUPFAM" id="SSF52087">
    <property type="entry name" value="CRAL/TRIO domain"/>
    <property type="match status" value="1"/>
</dbReference>
<dbReference type="RefSeq" id="XP_024937485.1">
    <property type="nucleotide sequence ID" value="XM_025081717.1"/>
</dbReference>
<dbReference type="Pfam" id="PF00650">
    <property type="entry name" value="CRAL_TRIO"/>
    <property type="match status" value="1"/>
</dbReference>
<dbReference type="PANTHER" id="PTHR10174:SF216">
    <property type="entry name" value="CRAL-TRIO DOMAIN-CONTAINING PROTEIN-RELATED"/>
    <property type="match status" value="1"/>
</dbReference>
<dbReference type="InterPro" id="IPR036865">
    <property type="entry name" value="CRAL-TRIO_dom_sf"/>
</dbReference>
<organism evidence="2 5">
    <name type="scientific">Cephus cinctus</name>
    <name type="common">Wheat stem sawfly</name>
    <dbReference type="NCBI Taxonomy" id="211228"/>
    <lineage>
        <taxon>Eukaryota</taxon>
        <taxon>Metazoa</taxon>
        <taxon>Ecdysozoa</taxon>
        <taxon>Arthropoda</taxon>
        <taxon>Hexapoda</taxon>
        <taxon>Insecta</taxon>
        <taxon>Pterygota</taxon>
        <taxon>Neoptera</taxon>
        <taxon>Endopterygota</taxon>
        <taxon>Hymenoptera</taxon>
        <taxon>Cephoidea</taxon>
        <taxon>Cephidae</taxon>
        <taxon>Cephus</taxon>
    </lineage>
</organism>
<dbReference type="RefSeq" id="XP_015588153.1">
    <property type="nucleotide sequence ID" value="XM_015732667.2"/>
</dbReference>
<dbReference type="InterPro" id="IPR001251">
    <property type="entry name" value="CRAL-TRIO_dom"/>
</dbReference>
<dbReference type="PANTHER" id="PTHR10174">
    <property type="entry name" value="ALPHA-TOCOPHEROL TRANSFER PROTEIN-RELATED"/>
    <property type="match status" value="1"/>
</dbReference>
<protein>
    <submittedName>
        <fullName evidence="3 4">Retinol-binding protein pinta</fullName>
    </submittedName>
</protein>
<evidence type="ECO:0000259" key="1">
    <source>
        <dbReference type="PROSITE" id="PS50191"/>
    </source>
</evidence>